<dbReference type="PANTHER" id="PTHR45947">
    <property type="entry name" value="SULFOQUINOVOSYL TRANSFERASE SQD2"/>
    <property type="match status" value="1"/>
</dbReference>
<evidence type="ECO:0000259" key="2">
    <source>
        <dbReference type="Pfam" id="PF13579"/>
    </source>
</evidence>
<gene>
    <name evidence="3" type="ORF">OD750_004245</name>
</gene>
<dbReference type="AlphaFoldDB" id="A0A9X3YGM1"/>
<feature type="domain" description="Glycosyltransferase subfamily 4-like N-terminal" evidence="2">
    <location>
        <begin position="15"/>
        <end position="180"/>
    </location>
</feature>
<dbReference type="Proteomes" id="UP001139971">
    <property type="component" value="Unassembled WGS sequence"/>
</dbReference>
<accession>A0A9X3YGM1</accession>
<evidence type="ECO:0000259" key="1">
    <source>
        <dbReference type="Pfam" id="PF00534"/>
    </source>
</evidence>
<evidence type="ECO:0000313" key="3">
    <source>
        <dbReference type="EMBL" id="MDC8011752.1"/>
    </source>
</evidence>
<sequence>MRVLHIGKFYPPVAGGIESALAELGRAQSALGADVAALVHAPPGVRQSRSRDDGPVAVREVGCWGQWLYAPVSPTFARELARAIERFRPDVLHIHVPNTSAFFALLSPAARRVPWVVHWHADIPLDGGSRALRLAYPLYRPWETALLRRAHAIVATSAPYRDASAPLVPWRDKIHVIPLGLAADAAAAPPRRAASPGWPRDHLRVLAVGRLSHYKGFEILLDAMRHLPRVALHLIGGGERAAALRAQVRADGLADRVRLAGHVDDAALRQAYADADVFCLPSLDRAEAFGMVLLEAMRAGLPAVASAIPGSGVGYVVDDGATGLLVPPGDERALAAALGRYADDPALRRRHGDAGRARWHATFTPDRAACSSLDLYRSIAKDRAATARTD</sequence>
<evidence type="ECO:0000313" key="4">
    <source>
        <dbReference type="Proteomes" id="UP001139971"/>
    </source>
</evidence>
<feature type="domain" description="Glycosyl transferase family 1" evidence="1">
    <location>
        <begin position="196"/>
        <end position="357"/>
    </location>
</feature>
<dbReference type="GO" id="GO:0016757">
    <property type="term" value="F:glycosyltransferase activity"/>
    <property type="evidence" value="ECO:0007669"/>
    <property type="project" value="UniProtKB-KW"/>
</dbReference>
<name>A0A9X3YGM1_9GAMM</name>
<comment type="caution">
    <text evidence="3">The sequence shown here is derived from an EMBL/GenBank/DDBJ whole genome shotgun (WGS) entry which is preliminary data.</text>
</comment>
<proteinExistence type="predicted"/>
<dbReference type="Gene3D" id="3.40.50.2000">
    <property type="entry name" value="Glycogen Phosphorylase B"/>
    <property type="match status" value="2"/>
</dbReference>
<keyword evidence="3" id="KW-0328">Glycosyltransferase</keyword>
<dbReference type="InterPro" id="IPR050194">
    <property type="entry name" value="Glycosyltransferase_grp1"/>
</dbReference>
<dbReference type="SUPFAM" id="SSF53756">
    <property type="entry name" value="UDP-Glycosyltransferase/glycogen phosphorylase"/>
    <property type="match status" value="1"/>
</dbReference>
<keyword evidence="4" id="KW-1185">Reference proteome</keyword>
<dbReference type="PANTHER" id="PTHR45947:SF3">
    <property type="entry name" value="SULFOQUINOVOSYL TRANSFERASE SQD2"/>
    <property type="match status" value="1"/>
</dbReference>
<dbReference type="EMBL" id="JAOVZO020000003">
    <property type="protein sequence ID" value="MDC8011752.1"/>
    <property type="molecule type" value="Genomic_DNA"/>
</dbReference>
<organism evidence="3 4">
    <name type="scientific">Tahibacter soli</name>
    <dbReference type="NCBI Taxonomy" id="2983605"/>
    <lineage>
        <taxon>Bacteria</taxon>
        <taxon>Pseudomonadati</taxon>
        <taxon>Pseudomonadota</taxon>
        <taxon>Gammaproteobacteria</taxon>
        <taxon>Lysobacterales</taxon>
        <taxon>Rhodanobacteraceae</taxon>
        <taxon>Tahibacter</taxon>
    </lineage>
</organism>
<dbReference type="InterPro" id="IPR001296">
    <property type="entry name" value="Glyco_trans_1"/>
</dbReference>
<protein>
    <submittedName>
        <fullName evidence="3">Glycosyltransferase</fullName>
        <ecNumber evidence="3">2.4.-.-</ecNumber>
    </submittedName>
</protein>
<reference evidence="3" key="1">
    <citation type="submission" date="2023-02" db="EMBL/GenBank/DDBJ databases">
        <title>Tahibacter soli sp. nov. isolated from soil.</title>
        <authorList>
            <person name="Baek J.H."/>
            <person name="Lee J.K."/>
            <person name="Choi D.G."/>
            <person name="Jeon C.O."/>
        </authorList>
    </citation>
    <scope>NUCLEOTIDE SEQUENCE</scope>
    <source>
        <strain evidence="3">BL</strain>
    </source>
</reference>
<dbReference type="Pfam" id="PF13579">
    <property type="entry name" value="Glyco_trans_4_4"/>
    <property type="match status" value="1"/>
</dbReference>
<keyword evidence="3" id="KW-0808">Transferase</keyword>
<dbReference type="RefSeq" id="WP_263542963.1">
    <property type="nucleotide sequence ID" value="NZ_JAOVZO020000003.1"/>
</dbReference>
<dbReference type="Pfam" id="PF00534">
    <property type="entry name" value="Glycos_transf_1"/>
    <property type="match status" value="1"/>
</dbReference>
<dbReference type="EC" id="2.4.-.-" evidence="3"/>
<dbReference type="InterPro" id="IPR028098">
    <property type="entry name" value="Glyco_trans_4-like_N"/>
</dbReference>